<dbReference type="AlphaFoldDB" id="A0A7R7DJA1"/>
<dbReference type="CDD" id="cd06260">
    <property type="entry name" value="DUF820-like"/>
    <property type="match status" value="1"/>
</dbReference>
<feature type="domain" description="Putative restriction endonuclease" evidence="1">
    <location>
        <begin position="24"/>
        <end position="175"/>
    </location>
</feature>
<sequence>MAASTDRGVAGEGFTVETAEGLLPPGTRFELHEGNILVMTPAAQWHSDVQMRVVQMLRERGLVAGMEVGVEIAPEETRVLDVGVFKGQRDLHKAYFSADQIALAVEVVSPSTAQNDFRDKPILYAKLGIPAFWRITENEDDEGNITDYIVELFVLDEKGRYALERTASLDDLEAEDGEPS</sequence>
<dbReference type="Gene3D" id="3.90.1570.10">
    <property type="entry name" value="tt1808, chain A"/>
    <property type="match status" value="1"/>
</dbReference>
<evidence type="ECO:0000313" key="3">
    <source>
        <dbReference type="Proteomes" id="UP000611640"/>
    </source>
</evidence>
<dbReference type="Proteomes" id="UP000611640">
    <property type="component" value="Chromosome"/>
</dbReference>
<dbReference type="Pfam" id="PF05685">
    <property type="entry name" value="Uma2"/>
    <property type="match status" value="1"/>
</dbReference>
<dbReference type="PANTHER" id="PTHR35400:SF3">
    <property type="entry name" value="SLL1072 PROTEIN"/>
    <property type="match status" value="1"/>
</dbReference>
<dbReference type="PANTHER" id="PTHR35400">
    <property type="entry name" value="SLR1083 PROTEIN"/>
    <property type="match status" value="1"/>
</dbReference>
<dbReference type="InterPro" id="IPR008538">
    <property type="entry name" value="Uma2"/>
</dbReference>
<name>A0A7R7DJA1_9ACTN</name>
<dbReference type="EMBL" id="AP023355">
    <property type="protein sequence ID" value="BCJ32740.1"/>
    <property type="molecule type" value="Genomic_DNA"/>
</dbReference>
<accession>A0A7R7DJA1</accession>
<keyword evidence="3" id="KW-1185">Reference proteome</keyword>
<evidence type="ECO:0000259" key="1">
    <source>
        <dbReference type="Pfam" id="PF05685"/>
    </source>
</evidence>
<evidence type="ECO:0000313" key="2">
    <source>
        <dbReference type="EMBL" id="BCJ32740.1"/>
    </source>
</evidence>
<dbReference type="SUPFAM" id="SSF52980">
    <property type="entry name" value="Restriction endonuclease-like"/>
    <property type="match status" value="1"/>
</dbReference>
<organism evidence="2 3">
    <name type="scientific">Actinocatenispora thailandica</name>
    <dbReference type="NCBI Taxonomy" id="227318"/>
    <lineage>
        <taxon>Bacteria</taxon>
        <taxon>Bacillati</taxon>
        <taxon>Actinomycetota</taxon>
        <taxon>Actinomycetes</taxon>
        <taxon>Micromonosporales</taxon>
        <taxon>Micromonosporaceae</taxon>
        <taxon>Actinocatenispora</taxon>
    </lineage>
</organism>
<reference evidence="2 3" key="1">
    <citation type="submission" date="2020-08" db="EMBL/GenBank/DDBJ databases">
        <title>Whole genome shotgun sequence of Actinocatenispora thailandica NBRC 105041.</title>
        <authorList>
            <person name="Komaki H."/>
            <person name="Tamura T."/>
        </authorList>
    </citation>
    <scope>NUCLEOTIDE SEQUENCE [LARGE SCALE GENOMIC DNA]</scope>
    <source>
        <strain evidence="2 3">NBRC 105041</strain>
    </source>
</reference>
<proteinExistence type="predicted"/>
<protein>
    <recommendedName>
        <fullName evidence="1">Putative restriction endonuclease domain-containing protein</fullName>
    </recommendedName>
</protein>
<dbReference type="InterPro" id="IPR012296">
    <property type="entry name" value="Nuclease_put_TT1808"/>
</dbReference>
<gene>
    <name evidence="2" type="ORF">Athai_02430</name>
</gene>
<dbReference type="KEGG" id="atl:Athai_02430"/>
<dbReference type="InterPro" id="IPR011335">
    <property type="entry name" value="Restrct_endonuc-II-like"/>
</dbReference>
<dbReference type="RefSeq" id="WP_203959748.1">
    <property type="nucleotide sequence ID" value="NZ_AP023355.1"/>
</dbReference>